<proteinExistence type="predicted"/>
<evidence type="ECO:0000313" key="3">
    <source>
        <dbReference type="EMBL" id="GBF03620.1"/>
    </source>
</evidence>
<evidence type="ECO:0000313" key="4">
    <source>
        <dbReference type="Proteomes" id="UP000236162"/>
    </source>
</evidence>
<accession>A0AAD0X7G2</accession>
<evidence type="ECO:0000313" key="2">
    <source>
        <dbReference type="EMBL" id="AYJ38360.1"/>
    </source>
</evidence>
<keyword evidence="1" id="KW-0472">Membrane</keyword>
<feature type="transmembrane region" description="Helical" evidence="1">
    <location>
        <begin position="236"/>
        <end position="264"/>
    </location>
</feature>
<keyword evidence="1" id="KW-0812">Transmembrane</keyword>
<feature type="transmembrane region" description="Helical" evidence="1">
    <location>
        <begin position="37"/>
        <end position="57"/>
    </location>
</feature>
<feature type="transmembrane region" description="Helical" evidence="1">
    <location>
        <begin position="180"/>
        <end position="198"/>
    </location>
</feature>
<keyword evidence="4" id="KW-1185">Reference proteome</keyword>
<feature type="transmembrane region" description="Helical" evidence="1">
    <location>
        <begin position="69"/>
        <end position="91"/>
    </location>
</feature>
<evidence type="ECO:0000313" key="5">
    <source>
        <dbReference type="Proteomes" id="UP000277896"/>
    </source>
</evidence>
<feature type="transmembrane region" description="Helical" evidence="1">
    <location>
        <begin position="145"/>
        <end position="168"/>
    </location>
</feature>
<dbReference type="Proteomes" id="UP000277896">
    <property type="component" value="Chromosome"/>
</dbReference>
<reference evidence="2 5" key="2">
    <citation type="submission" date="2018-10" db="EMBL/GenBank/DDBJ databases">
        <title>Genome seuquencing of Lactobacillus species.</title>
        <authorList>
            <person name="Baek C."/>
            <person name="Yi H."/>
        </authorList>
    </citation>
    <scope>NUCLEOTIDE SEQUENCE [LARGE SCALE GENOMIC DNA]</scope>
    <source>
        <strain evidence="2 5">DSM 10667</strain>
    </source>
</reference>
<evidence type="ECO:0000256" key="1">
    <source>
        <dbReference type="SAM" id="Phobius"/>
    </source>
</evidence>
<protein>
    <recommendedName>
        <fullName evidence="6">Integral membrane protein</fullName>
    </recommendedName>
</protein>
<gene>
    <name evidence="2" type="ORF">LP667_05860</name>
    <name evidence="3" type="ORF">LPPLD21_03191</name>
</gene>
<feature type="transmembrane region" description="Helical" evidence="1">
    <location>
        <begin position="489"/>
        <end position="506"/>
    </location>
</feature>
<feature type="transmembrane region" description="Helical" evidence="1">
    <location>
        <begin position="7"/>
        <end position="25"/>
    </location>
</feature>
<feature type="transmembrane region" description="Helical" evidence="1">
    <location>
        <begin position="649"/>
        <end position="670"/>
    </location>
</feature>
<sequence>MKALVRSVNWLAAAVLVVAIGFAWLQPIRFFGNPDWASPIVQFAMVLGLLVIINVVWQWLCQLPDRQYRWLLISLVGLIIMIQGLIAINFVDVARADPFYVRQQALRLAQGSQHWQHYFMIYPNNVNFTLLEASLIKLLLRFTQIPWSILNVLRFIWIDTGLISGLYLLRRWHYWQPGAVALSLMWLVSVPVVAFGLFAYTDGLVLPLVLDSLALLTLGLRLTVWQRWSILISDGLLVALGVVMKTNLIILWVALGLIGLVLWWQHQFTGRQLCGWLISLVMTIGLIFSAMHAAQQQAGYTRQADAALPATSWIAMSLNPKGDGQYRHDDFERVNQAPTATAKQQQTQQMIQQRLHQMGVTGTLVHFLKKLRVFWATGDFDSFKLTTQWIQAPRWYLNHQRQLQFWLVLMTQTIYLTMLVQGVVALLKRCDWPVTLLALTILGLTAFHVVIWEVEGRYALPLLPGVMLLSILGGRELPTWHFSQPIRRQLTWLAVIMATVSVVSLWQTSQTTRVNDVVLGSQGNGTYVESMTQTLRPGHSVQMTLVTGGRNNVLQLKPIASRGVVTISLIKGERTVQRWRGPANKLATLNYPMTAAGRMRVVVRNTGKHSVTYGVMTANYSPVTGRVTAKQHDYLQYVVKRHTSKPQTLTTGTISLAVVLLMLVATSLALHRLRPATEA</sequence>
<feature type="transmembrane region" description="Helical" evidence="1">
    <location>
        <begin position="403"/>
        <end position="426"/>
    </location>
</feature>
<name>A0AAD0X7G2_9LACO</name>
<evidence type="ECO:0008006" key="6">
    <source>
        <dbReference type="Google" id="ProtNLM"/>
    </source>
</evidence>
<keyword evidence="1" id="KW-1133">Transmembrane helix</keyword>
<reference evidence="3 4" key="1">
    <citation type="submission" date="2017-04" db="EMBL/GenBank/DDBJ databases">
        <title>In vitro and in silico characterization of Lactobacillus paraplantarum D2-1, a starter culture for soymilk fermentation.</title>
        <authorList>
            <person name="Endo A."/>
            <person name="Sasaki F."/>
            <person name="Maeno S."/>
            <person name="Kanesaki Y."/>
            <person name="Kubota E."/>
            <person name="Torres G.A."/>
            <person name="Tomita S."/>
            <person name="Nakagawa J."/>
        </authorList>
    </citation>
    <scope>NUCLEOTIDE SEQUENCE [LARGE SCALE GENOMIC DNA]</scope>
    <source>
        <strain evidence="3 4">D2-1</strain>
    </source>
</reference>
<dbReference type="RefSeq" id="WP_021731394.1">
    <property type="nucleotide sequence ID" value="NZ_AVAI01000118.1"/>
</dbReference>
<feature type="transmembrane region" description="Helical" evidence="1">
    <location>
        <begin position="458"/>
        <end position="477"/>
    </location>
</feature>
<dbReference type="AlphaFoldDB" id="A0AAD0X7G2"/>
<feature type="transmembrane region" description="Helical" evidence="1">
    <location>
        <begin position="432"/>
        <end position="451"/>
    </location>
</feature>
<dbReference type="EMBL" id="BDOR01000039">
    <property type="protein sequence ID" value="GBF03620.1"/>
    <property type="molecule type" value="Genomic_DNA"/>
</dbReference>
<organism evidence="2 5">
    <name type="scientific">Lactiplantibacillus paraplantarum</name>
    <dbReference type="NCBI Taxonomy" id="60520"/>
    <lineage>
        <taxon>Bacteria</taxon>
        <taxon>Bacillati</taxon>
        <taxon>Bacillota</taxon>
        <taxon>Bacilli</taxon>
        <taxon>Lactobacillales</taxon>
        <taxon>Lactobacillaceae</taxon>
        <taxon>Lactiplantibacillus</taxon>
    </lineage>
</organism>
<dbReference type="Proteomes" id="UP000236162">
    <property type="component" value="Unassembled WGS sequence"/>
</dbReference>
<dbReference type="EMBL" id="CP032744">
    <property type="protein sequence ID" value="AYJ38360.1"/>
    <property type="molecule type" value="Genomic_DNA"/>
</dbReference>
<feature type="transmembrane region" description="Helical" evidence="1">
    <location>
        <begin position="276"/>
        <end position="294"/>
    </location>
</feature>